<evidence type="ECO:0000313" key="2">
    <source>
        <dbReference type="EMBL" id="CAF1320581.1"/>
    </source>
</evidence>
<organism evidence="2 10">
    <name type="scientific">Rotaria magnacalcarata</name>
    <dbReference type="NCBI Taxonomy" id="392030"/>
    <lineage>
        <taxon>Eukaryota</taxon>
        <taxon>Metazoa</taxon>
        <taxon>Spiralia</taxon>
        <taxon>Gnathifera</taxon>
        <taxon>Rotifera</taxon>
        <taxon>Eurotatoria</taxon>
        <taxon>Bdelloidea</taxon>
        <taxon>Philodinida</taxon>
        <taxon>Philodinidae</taxon>
        <taxon>Rotaria</taxon>
    </lineage>
</organism>
<proteinExistence type="predicted"/>
<evidence type="ECO:0000313" key="6">
    <source>
        <dbReference type="EMBL" id="CAF3958377.1"/>
    </source>
</evidence>
<dbReference type="Proteomes" id="UP000663887">
    <property type="component" value="Unassembled WGS sequence"/>
</dbReference>
<feature type="compositionally biased region" description="Basic and acidic residues" evidence="1">
    <location>
        <begin position="1"/>
        <end position="10"/>
    </location>
</feature>
<dbReference type="EMBL" id="CAJNOW010001543">
    <property type="protein sequence ID" value="CAF1320581.1"/>
    <property type="molecule type" value="Genomic_DNA"/>
</dbReference>
<sequence length="142" mass="16883">MQRSDRNQRKERNHRNQPRNGSNQQRQSQPRQLSRQRQERRSGPRQIQLNDFIPTKLRNRSSFVLNLPEEFYVSKSTTNTNNVPVDALPQRAIFPRTIVDSTEPFNVVDDGVREQKIDNGRNKKRQTIKTTTASFRRQQRRI</sequence>
<feature type="region of interest" description="Disordered" evidence="1">
    <location>
        <begin position="1"/>
        <end position="55"/>
    </location>
</feature>
<dbReference type="Proteomes" id="UP000663824">
    <property type="component" value="Unassembled WGS sequence"/>
</dbReference>
<dbReference type="Proteomes" id="UP000663842">
    <property type="component" value="Unassembled WGS sequence"/>
</dbReference>
<feature type="compositionally biased region" description="Low complexity" evidence="1">
    <location>
        <begin position="18"/>
        <end position="35"/>
    </location>
</feature>
<reference evidence="2" key="1">
    <citation type="submission" date="2021-02" db="EMBL/GenBank/DDBJ databases">
        <authorList>
            <person name="Nowell W R."/>
        </authorList>
    </citation>
    <scope>NUCLEOTIDE SEQUENCE</scope>
</reference>
<dbReference type="Proteomes" id="UP000663866">
    <property type="component" value="Unassembled WGS sequence"/>
</dbReference>
<dbReference type="Proteomes" id="UP000681720">
    <property type="component" value="Unassembled WGS sequence"/>
</dbReference>
<accession>A0A815F9G6</accession>
<dbReference type="EMBL" id="CAJOBG010009970">
    <property type="protein sequence ID" value="CAF4277336.1"/>
    <property type="molecule type" value="Genomic_DNA"/>
</dbReference>
<evidence type="ECO:0000313" key="7">
    <source>
        <dbReference type="EMBL" id="CAF4277336.1"/>
    </source>
</evidence>
<evidence type="ECO:0000313" key="5">
    <source>
        <dbReference type="EMBL" id="CAF2234014.1"/>
    </source>
</evidence>
<dbReference type="OrthoDB" id="10615078at2759"/>
<comment type="caution">
    <text evidence="2">The sequence shown here is derived from an EMBL/GenBank/DDBJ whole genome shotgun (WGS) entry which is preliminary data.</text>
</comment>
<evidence type="ECO:0000313" key="4">
    <source>
        <dbReference type="EMBL" id="CAF2141795.1"/>
    </source>
</evidence>
<keyword evidence="11" id="KW-1185">Reference proteome</keyword>
<gene>
    <name evidence="8" type="ORF">GIL414_LOCUS25368</name>
    <name evidence="2" type="ORF">KQP761_LOCUS5720</name>
    <name evidence="5" type="ORF">MBJ925_LOCUS37037</name>
    <name evidence="7" type="ORF">OVN521_LOCUS30432</name>
    <name evidence="9" type="ORF">SMN809_LOCUS26011</name>
    <name evidence="6" type="ORF">UXM345_LOCUS13760</name>
    <name evidence="4" type="ORF">WKI299_LOCUS28526</name>
    <name evidence="3" type="ORF">XDN619_LOCUS21428</name>
</gene>
<evidence type="ECO:0000313" key="11">
    <source>
        <dbReference type="Proteomes" id="UP000663866"/>
    </source>
</evidence>
<dbReference type="Proteomes" id="UP000663856">
    <property type="component" value="Unassembled WGS sequence"/>
</dbReference>
<dbReference type="AlphaFoldDB" id="A0A815F9G6"/>
<dbReference type="EMBL" id="CAJOBI010035872">
    <property type="protein sequence ID" value="CAF4298975.1"/>
    <property type="molecule type" value="Genomic_DNA"/>
</dbReference>
<dbReference type="EMBL" id="CAJOBJ010034101">
    <property type="protein sequence ID" value="CAF4290098.1"/>
    <property type="molecule type" value="Genomic_DNA"/>
</dbReference>
<dbReference type="EMBL" id="CAJNRG010009524">
    <property type="protein sequence ID" value="CAF2114633.1"/>
    <property type="molecule type" value="Genomic_DNA"/>
</dbReference>
<evidence type="ECO:0000313" key="10">
    <source>
        <dbReference type="Proteomes" id="UP000663834"/>
    </source>
</evidence>
<dbReference type="EMBL" id="CAJOBF010001510">
    <property type="protein sequence ID" value="CAF3958377.1"/>
    <property type="molecule type" value="Genomic_DNA"/>
</dbReference>
<evidence type="ECO:0000313" key="9">
    <source>
        <dbReference type="EMBL" id="CAF4298975.1"/>
    </source>
</evidence>
<evidence type="ECO:0000313" key="8">
    <source>
        <dbReference type="EMBL" id="CAF4290098.1"/>
    </source>
</evidence>
<dbReference type="EMBL" id="CAJNRF010012515">
    <property type="protein sequence ID" value="CAF2141795.1"/>
    <property type="molecule type" value="Genomic_DNA"/>
</dbReference>
<evidence type="ECO:0000313" key="3">
    <source>
        <dbReference type="EMBL" id="CAF2114633.1"/>
    </source>
</evidence>
<dbReference type="Proteomes" id="UP000663834">
    <property type="component" value="Unassembled WGS sequence"/>
</dbReference>
<evidence type="ECO:0000256" key="1">
    <source>
        <dbReference type="SAM" id="MobiDB-lite"/>
    </source>
</evidence>
<dbReference type="EMBL" id="CAJNRE010020485">
    <property type="protein sequence ID" value="CAF2234014.1"/>
    <property type="molecule type" value="Genomic_DNA"/>
</dbReference>
<dbReference type="Proteomes" id="UP000676336">
    <property type="component" value="Unassembled WGS sequence"/>
</dbReference>
<protein>
    <submittedName>
        <fullName evidence="2">Uncharacterized protein</fullName>
    </submittedName>
</protein>
<name>A0A815F9G6_9BILA</name>